<dbReference type="OrthoDB" id="703600at2"/>
<evidence type="ECO:0000313" key="4">
    <source>
        <dbReference type="Proteomes" id="UP000186720"/>
    </source>
</evidence>
<evidence type="ECO:0008006" key="5">
    <source>
        <dbReference type="Google" id="ProtNLM"/>
    </source>
</evidence>
<dbReference type="SUPFAM" id="SSF82185">
    <property type="entry name" value="Histone H3 K4-specific methyltransferase SET7/9 N-terminal domain"/>
    <property type="match status" value="1"/>
</dbReference>
<evidence type="ECO:0000256" key="2">
    <source>
        <dbReference type="SAM" id="SignalP"/>
    </source>
</evidence>
<proteinExistence type="predicted"/>
<dbReference type="Pfam" id="PF07661">
    <property type="entry name" value="MORN_2"/>
    <property type="match status" value="3"/>
</dbReference>
<reference evidence="3 4" key="1">
    <citation type="submission" date="2016-11" db="EMBL/GenBank/DDBJ databases">
        <title>Whole Genome Sequencing of Mucilaginibacter polytrichastri RG4-7(T) isolated from the moss sample.</title>
        <authorList>
            <person name="Li Y."/>
        </authorList>
    </citation>
    <scope>NUCLEOTIDE SEQUENCE [LARGE SCALE GENOMIC DNA]</scope>
    <source>
        <strain evidence="3 4">RG4-7</strain>
    </source>
</reference>
<evidence type="ECO:0000256" key="1">
    <source>
        <dbReference type="SAM" id="MobiDB-lite"/>
    </source>
</evidence>
<feature type="region of interest" description="Disordered" evidence="1">
    <location>
        <begin position="192"/>
        <end position="212"/>
    </location>
</feature>
<comment type="caution">
    <text evidence="3">The sequence shown here is derived from an EMBL/GenBank/DDBJ whole genome shotgun (WGS) entry which is preliminary data.</text>
</comment>
<dbReference type="AlphaFoldDB" id="A0A1Q5ZZT9"/>
<feature type="compositionally biased region" description="Basic and acidic residues" evidence="1">
    <location>
        <begin position="192"/>
        <end position="204"/>
    </location>
</feature>
<accession>A0A1Q5ZZT9</accession>
<sequence>MKKLILLLLLPVSALAQKMPDMGLNKIRITEQDQTIVAEIEPVSGDIAIQDNKLYFWYSSNGIHTTQGGYSGRVLNGLYTAYYYNKNLKEQGEFKKGLKDGTWKTWNESGKLSKELTWKKGTMDGNFTLYDEAGNLKQTGRYQDNLLEGQSVLYLGKDSTKTIKYHHGQLNNTKDLTIWQRLYLVKKNKDSTKVKISPKKEHQAKSKTNKTP</sequence>
<keyword evidence="2" id="KW-0732">Signal</keyword>
<organism evidence="3 4">
    <name type="scientific">Mucilaginibacter polytrichastri</name>
    <dbReference type="NCBI Taxonomy" id="1302689"/>
    <lineage>
        <taxon>Bacteria</taxon>
        <taxon>Pseudomonadati</taxon>
        <taxon>Bacteroidota</taxon>
        <taxon>Sphingobacteriia</taxon>
        <taxon>Sphingobacteriales</taxon>
        <taxon>Sphingobacteriaceae</taxon>
        <taxon>Mucilaginibacter</taxon>
    </lineage>
</organism>
<name>A0A1Q5ZZT9_9SPHI</name>
<dbReference type="Gene3D" id="2.20.110.10">
    <property type="entry name" value="Histone H3 K4-specific methyltransferase SET7/9 N-terminal domain"/>
    <property type="match status" value="1"/>
</dbReference>
<dbReference type="InterPro" id="IPR011652">
    <property type="entry name" value="MORN_2"/>
</dbReference>
<dbReference type="RefSeq" id="WP_074489925.1">
    <property type="nucleotide sequence ID" value="NZ_FPAM01000015.1"/>
</dbReference>
<gene>
    <name evidence="3" type="ORF">RG47T_2742</name>
</gene>
<keyword evidence="4" id="KW-1185">Reference proteome</keyword>
<dbReference type="EMBL" id="MPPL01000001">
    <property type="protein sequence ID" value="OKS87283.1"/>
    <property type="molecule type" value="Genomic_DNA"/>
</dbReference>
<protein>
    <recommendedName>
        <fullName evidence="5">MORN repeat protein</fullName>
    </recommendedName>
</protein>
<evidence type="ECO:0000313" key="3">
    <source>
        <dbReference type="EMBL" id="OKS87283.1"/>
    </source>
</evidence>
<feature type="chain" id="PRO_5010217742" description="MORN repeat protein" evidence="2">
    <location>
        <begin position="17"/>
        <end position="212"/>
    </location>
</feature>
<dbReference type="Proteomes" id="UP000186720">
    <property type="component" value="Unassembled WGS sequence"/>
</dbReference>
<dbReference type="STRING" id="1302689.RG47T_2742"/>
<feature type="signal peptide" evidence="2">
    <location>
        <begin position="1"/>
        <end position="16"/>
    </location>
</feature>